<gene>
    <name evidence="1" type="ORF">AVEN_210468_1</name>
</gene>
<reference evidence="1 2" key="1">
    <citation type="journal article" date="2019" name="Sci. Rep.">
        <title>Orb-weaving spider Araneus ventricosus genome elucidates the spidroin gene catalogue.</title>
        <authorList>
            <person name="Kono N."/>
            <person name="Nakamura H."/>
            <person name="Ohtoshi R."/>
            <person name="Moran D.A.P."/>
            <person name="Shinohara A."/>
            <person name="Yoshida Y."/>
            <person name="Fujiwara M."/>
            <person name="Mori M."/>
            <person name="Tomita M."/>
            <person name="Arakawa K."/>
        </authorList>
    </citation>
    <scope>NUCLEOTIDE SEQUENCE [LARGE SCALE GENOMIC DNA]</scope>
</reference>
<proteinExistence type="predicted"/>
<comment type="caution">
    <text evidence="1">The sequence shown here is derived from an EMBL/GenBank/DDBJ whole genome shotgun (WGS) entry which is preliminary data.</text>
</comment>
<evidence type="ECO:0000313" key="1">
    <source>
        <dbReference type="EMBL" id="GBM68397.1"/>
    </source>
</evidence>
<dbReference type="Proteomes" id="UP000499080">
    <property type="component" value="Unassembled WGS sequence"/>
</dbReference>
<evidence type="ECO:0000313" key="2">
    <source>
        <dbReference type="Proteomes" id="UP000499080"/>
    </source>
</evidence>
<accession>A0A4Y2HSK1</accession>
<name>A0A4Y2HSK1_ARAVE</name>
<dbReference type="EMBL" id="BGPR01002138">
    <property type="protein sequence ID" value="GBM68397.1"/>
    <property type="molecule type" value="Genomic_DNA"/>
</dbReference>
<sequence length="88" mass="9791">MMRKTPELDSPLPTSTLYLRYSVCSLHMIQRATGPINGGVLVESGFEPGDLRPRSRDLTTCPSWQHLQLQVSLHPHISLLVSHLQASS</sequence>
<protein>
    <submittedName>
        <fullName evidence="1">Uncharacterized protein</fullName>
    </submittedName>
</protein>
<keyword evidence="2" id="KW-1185">Reference proteome</keyword>
<organism evidence="1 2">
    <name type="scientific">Araneus ventricosus</name>
    <name type="common">Orbweaver spider</name>
    <name type="synonym">Epeira ventricosa</name>
    <dbReference type="NCBI Taxonomy" id="182803"/>
    <lineage>
        <taxon>Eukaryota</taxon>
        <taxon>Metazoa</taxon>
        <taxon>Ecdysozoa</taxon>
        <taxon>Arthropoda</taxon>
        <taxon>Chelicerata</taxon>
        <taxon>Arachnida</taxon>
        <taxon>Araneae</taxon>
        <taxon>Araneomorphae</taxon>
        <taxon>Entelegynae</taxon>
        <taxon>Araneoidea</taxon>
        <taxon>Araneidae</taxon>
        <taxon>Araneus</taxon>
    </lineage>
</organism>
<dbReference type="AlphaFoldDB" id="A0A4Y2HSK1"/>